<gene>
    <name evidence="1" type="ORF">O6H91_22G056100</name>
</gene>
<organism evidence="1 2">
    <name type="scientific">Diphasiastrum complanatum</name>
    <name type="common">Issler's clubmoss</name>
    <name type="synonym">Lycopodium complanatum</name>
    <dbReference type="NCBI Taxonomy" id="34168"/>
    <lineage>
        <taxon>Eukaryota</taxon>
        <taxon>Viridiplantae</taxon>
        <taxon>Streptophyta</taxon>
        <taxon>Embryophyta</taxon>
        <taxon>Tracheophyta</taxon>
        <taxon>Lycopodiopsida</taxon>
        <taxon>Lycopodiales</taxon>
        <taxon>Lycopodiaceae</taxon>
        <taxon>Lycopodioideae</taxon>
        <taxon>Diphasiastrum</taxon>
    </lineage>
</organism>
<accession>A0ACC2AFP0</accession>
<evidence type="ECO:0000313" key="1">
    <source>
        <dbReference type="EMBL" id="KAJ7516378.1"/>
    </source>
</evidence>
<proteinExistence type="predicted"/>
<keyword evidence="2" id="KW-1185">Reference proteome</keyword>
<sequence>MDFFKEFPDFLSKAEPMLTACFGADWEKRLEVKEVQTNFVHLMFLFNYYKRVYHTFFSTEDQSGTNHSGPIIGATKEENFPPHLQFGWMLFLSLRMRALSRFPDLVSCTNALLSVIISMIIHMPISLRKFLLDDATLFGIRSNEGG</sequence>
<name>A0ACC2AFP0_DIPCM</name>
<dbReference type="Proteomes" id="UP001162992">
    <property type="component" value="Chromosome 22"/>
</dbReference>
<protein>
    <submittedName>
        <fullName evidence="1">Uncharacterized protein</fullName>
    </submittedName>
</protein>
<dbReference type="EMBL" id="CM055113">
    <property type="protein sequence ID" value="KAJ7516378.1"/>
    <property type="molecule type" value="Genomic_DNA"/>
</dbReference>
<comment type="caution">
    <text evidence="1">The sequence shown here is derived from an EMBL/GenBank/DDBJ whole genome shotgun (WGS) entry which is preliminary data.</text>
</comment>
<reference evidence="2" key="1">
    <citation type="journal article" date="2024" name="Proc. Natl. Acad. Sci. U.S.A.">
        <title>Extraordinary preservation of gene collinearity over three hundred million years revealed in homosporous lycophytes.</title>
        <authorList>
            <person name="Li C."/>
            <person name="Wickell D."/>
            <person name="Kuo L.Y."/>
            <person name="Chen X."/>
            <person name="Nie B."/>
            <person name="Liao X."/>
            <person name="Peng D."/>
            <person name="Ji J."/>
            <person name="Jenkins J."/>
            <person name="Williams M."/>
            <person name="Shu S."/>
            <person name="Plott C."/>
            <person name="Barry K."/>
            <person name="Rajasekar S."/>
            <person name="Grimwood J."/>
            <person name="Han X."/>
            <person name="Sun S."/>
            <person name="Hou Z."/>
            <person name="He W."/>
            <person name="Dai G."/>
            <person name="Sun C."/>
            <person name="Schmutz J."/>
            <person name="Leebens-Mack J.H."/>
            <person name="Li F.W."/>
            <person name="Wang L."/>
        </authorList>
    </citation>
    <scope>NUCLEOTIDE SEQUENCE [LARGE SCALE GENOMIC DNA]</scope>
    <source>
        <strain evidence="2">cv. PW_Plant_1</strain>
    </source>
</reference>
<evidence type="ECO:0000313" key="2">
    <source>
        <dbReference type="Proteomes" id="UP001162992"/>
    </source>
</evidence>